<keyword evidence="7" id="KW-0469">Meiosis</keyword>
<evidence type="ECO:0000313" key="12">
    <source>
        <dbReference type="EMBL" id="LAB66881.1"/>
    </source>
</evidence>
<keyword evidence="5" id="KW-0233">DNA recombination</keyword>
<evidence type="ECO:0000256" key="2">
    <source>
        <dbReference type="ARBA" id="ARBA00005981"/>
    </source>
</evidence>
<feature type="domain" description="Leucine zipper with capping helix" evidence="11">
    <location>
        <begin position="157"/>
        <end position="204"/>
    </location>
</feature>
<dbReference type="PANTHER" id="PTHR31398:SF0">
    <property type="entry name" value="MEIOTIC NUCLEAR DIVISION PROTEIN 1 HOMOLOG"/>
    <property type="match status" value="1"/>
</dbReference>
<comment type="subcellular location">
    <subcellularLocation>
        <location evidence="1 8">Nucleus</location>
    </subcellularLocation>
</comment>
<accession>A0A2P2HYM8</accession>
<dbReference type="InterPro" id="IPR005647">
    <property type="entry name" value="Mnd1"/>
</dbReference>
<sequence>MSRRKGLSHEEKRSKMLELFYEKKDFFMLKELEKMAPKEKGVISQAVKDVVQSLVDDNLVDTDKIGTCVYFWAFPSKASNELQARQERLEEQLSSLEEKLQDVKSKTTQAKSGREDTEERRTAVSSLESVKLQHEQLQQQLQHYADSDPHTLKLWAADAKVAVEAANRWTDNIFSIKSWCKNKFYIEEDVINKQFNIPEELEYIDQ</sequence>
<dbReference type="PANTHER" id="PTHR31398">
    <property type="entry name" value="MEIOTIC NUCLEAR DIVISION PROTEIN 1 HOMOLOG"/>
    <property type="match status" value="1"/>
</dbReference>
<dbReference type="EMBL" id="IACF01001165">
    <property type="protein sequence ID" value="LAB66881.1"/>
    <property type="molecule type" value="mRNA"/>
</dbReference>
<reference evidence="12" key="1">
    <citation type="journal article" date="2018" name="Biosci. Biotechnol. Biochem.">
        <title>Polysaccharide hydrolase of the hadal zone amphipods Hirondellea gigas.</title>
        <authorList>
            <person name="Kobayashi H."/>
            <person name="Nagahama T."/>
            <person name="Arai W."/>
            <person name="Sasagawa Y."/>
            <person name="Umeda M."/>
            <person name="Hayashi T."/>
            <person name="Nikaido I."/>
            <person name="Watanabe H."/>
            <person name="Oguri K."/>
            <person name="Kitazato H."/>
            <person name="Fujioka K."/>
            <person name="Kido Y."/>
            <person name="Takami H."/>
        </authorList>
    </citation>
    <scope>NUCLEOTIDE SEQUENCE</scope>
    <source>
        <tissue evidence="12">Whole body</tissue>
    </source>
</reference>
<evidence type="ECO:0000256" key="4">
    <source>
        <dbReference type="ARBA" id="ARBA00023054"/>
    </source>
</evidence>
<dbReference type="Pfam" id="PF18517">
    <property type="entry name" value="LZ3wCH"/>
    <property type="match status" value="1"/>
</dbReference>
<keyword evidence="6 8" id="KW-0539">Nucleus</keyword>
<dbReference type="GO" id="GO:0005634">
    <property type="term" value="C:nucleus"/>
    <property type="evidence" value="ECO:0007669"/>
    <property type="project" value="UniProtKB-SubCell"/>
</dbReference>
<evidence type="ECO:0000259" key="10">
    <source>
        <dbReference type="Pfam" id="PF03962"/>
    </source>
</evidence>
<comment type="similarity">
    <text evidence="2 8">Belongs to the MND1 family.</text>
</comment>
<feature type="compositionally biased region" description="Basic and acidic residues" evidence="9">
    <location>
        <begin position="112"/>
        <end position="122"/>
    </location>
</feature>
<evidence type="ECO:0000256" key="6">
    <source>
        <dbReference type="ARBA" id="ARBA00023242"/>
    </source>
</evidence>
<dbReference type="InterPro" id="IPR040453">
    <property type="entry name" value="Mnd1_HTH"/>
</dbReference>
<name>A0A2P2HYM8_9CRUS</name>
<comment type="function">
    <text evidence="8">Required for proper homologous chromosome pairing and efficient cross-over and intragenic recombination during meiosis.</text>
</comment>
<proteinExistence type="evidence at transcript level"/>
<keyword evidence="4" id="KW-0175">Coiled coil</keyword>
<dbReference type="PIRSF" id="PIRSF026991">
    <property type="entry name" value="Mnd1"/>
    <property type="match status" value="1"/>
</dbReference>
<dbReference type="AlphaFoldDB" id="A0A2P2HYM8"/>
<dbReference type="GO" id="GO:0007131">
    <property type="term" value="P:reciprocal meiotic recombination"/>
    <property type="evidence" value="ECO:0007669"/>
    <property type="project" value="InterPro"/>
</dbReference>
<dbReference type="GO" id="GO:0003690">
    <property type="term" value="F:double-stranded DNA binding"/>
    <property type="evidence" value="ECO:0007669"/>
    <property type="project" value="InterPro"/>
</dbReference>
<evidence type="ECO:0000256" key="3">
    <source>
        <dbReference type="ARBA" id="ARBA00013726"/>
    </source>
</evidence>
<evidence type="ECO:0000256" key="7">
    <source>
        <dbReference type="ARBA" id="ARBA00023254"/>
    </source>
</evidence>
<dbReference type="Pfam" id="PF03962">
    <property type="entry name" value="Mnd1"/>
    <property type="match status" value="1"/>
</dbReference>
<evidence type="ECO:0000256" key="9">
    <source>
        <dbReference type="SAM" id="MobiDB-lite"/>
    </source>
</evidence>
<evidence type="ECO:0000256" key="8">
    <source>
        <dbReference type="PIRNR" id="PIRNR026991"/>
    </source>
</evidence>
<feature type="domain" description="Mnd1 HTH" evidence="10">
    <location>
        <begin position="16"/>
        <end position="75"/>
    </location>
</feature>
<evidence type="ECO:0000256" key="1">
    <source>
        <dbReference type="ARBA" id="ARBA00004123"/>
    </source>
</evidence>
<organism evidence="12">
    <name type="scientific">Hirondellea gigas</name>
    <dbReference type="NCBI Taxonomy" id="1518452"/>
    <lineage>
        <taxon>Eukaryota</taxon>
        <taxon>Metazoa</taxon>
        <taxon>Ecdysozoa</taxon>
        <taxon>Arthropoda</taxon>
        <taxon>Crustacea</taxon>
        <taxon>Multicrustacea</taxon>
        <taxon>Malacostraca</taxon>
        <taxon>Eumalacostraca</taxon>
        <taxon>Peracarida</taxon>
        <taxon>Amphipoda</taxon>
        <taxon>Amphilochidea</taxon>
        <taxon>Lysianassida</taxon>
        <taxon>Lysianassidira</taxon>
        <taxon>Lysianassoidea</taxon>
        <taxon>Lysianassidae</taxon>
        <taxon>Hirondellea</taxon>
    </lineage>
</organism>
<evidence type="ECO:0000256" key="5">
    <source>
        <dbReference type="ARBA" id="ARBA00023172"/>
    </source>
</evidence>
<evidence type="ECO:0000259" key="11">
    <source>
        <dbReference type="Pfam" id="PF18517"/>
    </source>
</evidence>
<feature type="region of interest" description="Disordered" evidence="9">
    <location>
        <begin position="100"/>
        <end position="122"/>
    </location>
</feature>
<dbReference type="InterPro" id="IPR040661">
    <property type="entry name" value="LZ3wCH"/>
</dbReference>
<protein>
    <recommendedName>
        <fullName evidence="3 8">Meiotic nuclear division protein 1 homolog</fullName>
    </recommendedName>
</protein>